<dbReference type="Gene3D" id="3.90.470.20">
    <property type="entry name" value="4'-phosphopantetheinyl transferase domain"/>
    <property type="match status" value="1"/>
</dbReference>
<comment type="similarity">
    <text evidence="1">Belongs to the P-Pant transferase superfamily. Gsp/Sfp/HetI/AcpT family.</text>
</comment>
<dbReference type="InterPro" id="IPR037143">
    <property type="entry name" value="4-PPantetheinyl_Trfase_dom_sf"/>
</dbReference>
<dbReference type="EMBL" id="CP061081">
    <property type="protein sequence ID" value="QNT05186.1"/>
    <property type="molecule type" value="Genomic_DNA"/>
</dbReference>
<dbReference type="PANTHER" id="PTHR12215:SF10">
    <property type="entry name" value="L-AMINOADIPATE-SEMIALDEHYDE DEHYDROGENASE-PHOSPHOPANTETHEINYL TRANSFERASE"/>
    <property type="match status" value="1"/>
</dbReference>
<gene>
    <name evidence="4" type="ORF">IBG28_16045</name>
</gene>
<evidence type="ECO:0000313" key="4">
    <source>
        <dbReference type="EMBL" id="QNT05186.1"/>
    </source>
</evidence>
<dbReference type="RefSeq" id="WP_162623465.1">
    <property type="nucleotide sequence ID" value="NZ_BMLJ01000001.1"/>
</dbReference>
<accession>A0A7H1J3X0</accession>
<dbReference type="InterPro" id="IPR050559">
    <property type="entry name" value="P-Pant_transferase_sf"/>
</dbReference>
<organism evidence="4 5">
    <name type="scientific">Marinomonas arctica</name>
    <dbReference type="NCBI Taxonomy" id="383750"/>
    <lineage>
        <taxon>Bacteria</taxon>
        <taxon>Pseudomonadati</taxon>
        <taxon>Pseudomonadota</taxon>
        <taxon>Gammaproteobacteria</taxon>
        <taxon>Oceanospirillales</taxon>
        <taxon>Oceanospirillaceae</taxon>
        <taxon>Marinomonas</taxon>
    </lineage>
</organism>
<sequence length="228" mass="25720">MILTLAYSEKAFAIENSLDEAERLRAAAFRFAHLRDAYVFAHAFKRRVLSHYFPFKKTSEWCFYRTSSGKPFIQEGIAFNLSHSAESVAVALAQSSDECAIGVDVECYKDMDDLESMIDMVCHPDEKSQLNVCADRQASFFCLWTSKEALLKANGSGLVDNLSQINCAPSLLNGEAYGLPWQGDQYRLQSFHFPWGVISLAWRERLSVSDIQLVDWTSGAPIVEIIRL</sequence>
<keyword evidence="2 4" id="KW-0808">Transferase</keyword>
<keyword evidence="5" id="KW-1185">Reference proteome</keyword>
<evidence type="ECO:0000259" key="3">
    <source>
        <dbReference type="Pfam" id="PF01648"/>
    </source>
</evidence>
<evidence type="ECO:0000256" key="1">
    <source>
        <dbReference type="ARBA" id="ARBA00010990"/>
    </source>
</evidence>
<dbReference type="GO" id="GO:0008897">
    <property type="term" value="F:holo-[acyl-carrier-protein] synthase activity"/>
    <property type="evidence" value="ECO:0007669"/>
    <property type="project" value="InterPro"/>
</dbReference>
<dbReference type="InterPro" id="IPR008278">
    <property type="entry name" value="4-PPantetheinyl_Trfase_dom"/>
</dbReference>
<dbReference type="AlphaFoldDB" id="A0A7H1J3X0"/>
<dbReference type="KEGG" id="mard:IBG28_16045"/>
<dbReference type="GO" id="GO:0000287">
    <property type="term" value="F:magnesium ion binding"/>
    <property type="evidence" value="ECO:0007669"/>
    <property type="project" value="InterPro"/>
</dbReference>
<proteinExistence type="inferred from homology"/>
<reference evidence="4 5" key="1">
    <citation type="submission" date="2020-09" db="EMBL/GenBank/DDBJ databases">
        <title>Complete genome sequence of an Arctic sea ice bacterium Marinomonas arctica BSI20414.</title>
        <authorList>
            <person name="Liao L."/>
            <person name="Chen B."/>
        </authorList>
    </citation>
    <scope>NUCLEOTIDE SEQUENCE [LARGE SCALE GENOMIC DNA]</scope>
    <source>
        <strain evidence="4 5">BSI20414</strain>
    </source>
</reference>
<dbReference type="GO" id="GO:0019878">
    <property type="term" value="P:lysine biosynthetic process via aminoadipic acid"/>
    <property type="evidence" value="ECO:0007669"/>
    <property type="project" value="TreeGrafter"/>
</dbReference>
<evidence type="ECO:0000256" key="2">
    <source>
        <dbReference type="ARBA" id="ARBA00022679"/>
    </source>
</evidence>
<feature type="domain" description="4'-phosphopantetheinyl transferase" evidence="3">
    <location>
        <begin position="100"/>
        <end position="169"/>
    </location>
</feature>
<dbReference type="SUPFAM" id="SSF56214">
    <property type="entry name" value="4'-phosphopantetheinyl transferase"/>
    <property type="match status" value="2"/>
</dbReference>
<protein>
    <submittedName>
        <fullName evidence="4">4'-phosphopantetheinyl transferase superfamily protein</fullName>
    </submittedName>
</protein>
<dbReference type="PANTHER" id="PTHR12215">
    <property type="entry name" value="PHOSPHOPANTETHEINE TRANSFERASE"/>
    <property type="match status" value="1"/>
</dbReference>
<dbReference type="Proteomes" id="UP000516370">
    <property type="component" value="Chromosome"/>
</dbReference>
<dbReference type="GO" id="GO:0005829">
    <property type="term" value="C:cytosol"/>
    <property type="evidence" value="ECO:0007669"/>
    <property type="project" value="TreeGrafter"/>
</dbReference>
<dbReference type="Pfam" id="PF01648">
    <property type="entry name" value="ACPS"/>
    <property type="match status" value="1"/>
</dbReference>
<evidence type="ECO:0000313" key="5">
    <source>
        <dbReference type="Proteomes" id="UP000516370"/>
    </source>
</evidence>
<name>A0A7H1J3X0_9GAMM</name>